<dbReference type="Proteomes" id="UP000681414">
    <property type="component" value="Unassembled WGS sequence"/>
</dbReference>
<gene>
    <name evidence="2" type="ORF">KHA97_16270</name>
</gene>
<sequence length="90" mass="9989">MKILIQAILASLALHLIYFGGSILYGYFLTKNYTPNIKNSVGLDSKVAFGYVVDPLFFVFTFMGIALICGILIFFLKKYKGGKNGDHTTI</sequence>
<dbReference type="RefSeq" id="WP_213125845.1">
    <property type="nucleotide sequence ID" value="NZ_JAGYPG010000003.1"/>
</dbReference>
<evidence type="ECO:0000313" key="3">
    <source>
        <dbReference type="Proteomes" id="UP000681414"/>
    </source>
</evidence>
<evidence type="ECO:0000256" key="1">
    <source>
        <dbReference type="SAM" id="Phobius"/>
    </source>
</evidence>
<feature type="transmembrane region" description="Helical" evidence="1">
    <location>
        <begin position="7"/>
        <end position="28"/>
    </location>
</feature>
<dbReference type="EMBL" id="JAGYPG010000003">
    <property type="protein sequence ID" value="MBS4196609.1"/>
    <property type="molecule type" value="Genomic_DNA"/>
</dbReference>
<reference evidence="2 3" key="1">
    <citation type="submission" date="2021-05" db="EMBL/GenBank/DDBJ databases">
        <title>Novel Bacillus species.</title>
        <authorList>
            <person name="Liu G."/>
        </authorList>
    </citation>
    <scope>NUCLEOTIDE SEQUENCE [LARGE SCALE GENOMIC DNA]</scope>
    <source>
        <strain evidence="3">FJAT-49780</strain>
    </source>
</reference>
<dbReference type="AlphaFoldDB" id="A0A942YI66"/>
<feature type="transmembrane region" description="Helical" evidence="1">
    <location>
        <begin position="48"/>
        <end position="76"/>
    </location>
</feature>
<name>A0A942YI66_9BACI</name>
<keyword evidence="1" id="KW-1133">Transmembrane helix</keyword>
<keyword evidence="3" id="KW-1185">Reference proteome</keyword>
<keyword evidence="1" id="KW-0472">Membrane</keyword>
<accession>A0A942YI66</accession>
<evidence type="ECO:0000313" key="2">
    <source>
        <dbReference type="EMBL" id="MBS4196609.1"/>
    </source>
</evidence>
<proteinExistence type="predicted"/>
<organism evidence="2 3">
    <name type="scientific">Lederbergia citri</name>
    <dbReference type="NCBI Taxonomy" id="2833580"/>
    <lineage>
        <taxon>Bacteria</taxon>
        <taxon>Bacillati</taxon>
        <taxon>Bacillota</taxon>
        <taxon>Bacilli</taxon>
        <taxon>Bacillales</taxon>
        <taxon>Bacillaceae</taxon>
        <taxon>Lederbergia</taxon>
    </lineage>
</organism>
<comment type="caution">
    <text evidence="2">The sequence shown here is derived from an EMBL/GenBank/DDBJ whole genome shotgun (WGS) entry which is preliminary data.</text>
</comment>
<protein>
    <submittedName>
        <fullName evidence="2">Uncharacterized protein</fullName>
    </submittedName>
</protein>
<keyword evidence="1" id="KW-0812">Transmembrane</keyword>